<protein>
    <recommendedName>
        <fullName evidence="5">ethanolamine kinase</fullName>
        <ecNumber evidence="5">2.7.1.82</ecNumber>
    </recommendedName>
</protein>
<dbReference type="Gene3D" id="3.30.200.20">
    <property type="entry name" value="Phosphorylase Kinase, domain 1"/>
    <property type="match status" value="1"/>
</dbReference>
<dbReference type="eggNOG" id="KOG4720">
    <property type="taxonomic scope" value="Eukaryota"/>
</dbReference>
<evidence type="ECO:0000313" key="7">
    <source>
        <dbReference type="Proteomes" id="UP000014500"/>
    </source>
</evidence>
<keyword evidence="7" id="KW-1185">Reference proteome</keyword>
<dbReference type="EnsemblMetazoa" id="SMAR011039-RA">
    <property type="protein sequence ID" value="SMAR011039-PA"/>
    <property type="gene ID" value="SMAR011039"/>
</dbReference>
<dbReference type="PANTHER" id="PTHR22603">
    <property type="entry name" value="CHOLINE/ETHANOALAMINE KINASE"/>
    <property type="match status" value="1"/>
</dbReference>
<name>T1JBA0_STRMM</name>
<comment type="pathway">
    <text evidence="3">Phospholipid metabolism; phosphatidylethanolamine biosynthesis; phosphatidylethanolamine from ethanolamine: step 1/3.</text>
</comment>
<accession>T1JBA0</accession>
<evidence type="ECO:0000256" key="1">
    <source>
        <dbReference type="ARBA" id="ARBA00023209"/>
    </source>
</evidence>
<dbReference type="GO" id="GO:0004305">
    <property type="term" value="F:ethanolamine kinase activity"/>
    <property type="evidence" value="ECO:0007669"/>
    <property type="project" value="UniProtKB-EC"/>
</dbReference>
<organism evidence="6 7">
    <name type="scientific">Strigamia maritima</name>
    <name type="common">European centipede</name>
    <name type="synonym">Geophilus maritimus</name>
    <dbReference type="NCBI Taxonomy" id="126957"/>
    <lineage>
        <taxon>Eukaryota</taxon>
        <taxon>Metazoa</taxon>
        <taxon>Ecdysozoa</taxon>
        <taxon>Arthropoda</taxon>
        <taxon>Myriapoda</taxon>
        <taxon>Chilopoda</taxon>
        <taxon>Pleurostigmophora</taxon>
        <taxon>Geophilomorpha</taxon>
        <taxon>Linotaeniidae</taxon>
        <taxon>Strigamia</taxon>
    </lineage>
</organism>
<evidence type="ECO:0000313" key="6">
    <source>
        <dbReference type="EnsemblMetazoa" id="SMAR011039-PA"/>
    </source>
</evidence>
<dbReference type="EC" id="2.7.1.82" evidence="5"/>
<dbReference type="STRING" id="126957.T1JBA0"/>
<comment type="similarity">
    <text evidence="4">Belongs to the choline/ethanolamine kinase family.</text>
</comment>
<dbReference type="SUPFAM" id="SSF56112">
    <property type="entry name" value="Protein kinase-like (PK-like)"/>
    <property type="match status" value="1"/>
</dbReference>
<keyword evidence="1" id="KW-0444">Lipid biosynthesis</keyword>
<evidence type="ECO:0000256" key="4">
    <source>
        <dbReference type="ARBA" id="ARBA00038211"/>
    </source>
</evidence>
<dbReference type="PANTHER" id="PTHR22603:SF66">
    <property type="entry name" value="ETHANOLAMINE KINASE"/>
    <property type="match status" value="1"/>
</dbReference>
<keyword evidence="1" id="KW-0443">Lipid metabolism</keyword>
<reference evidence="7" key="1">
    <citation type="submission" date="2011-05" db="EMBL/GenBank/DDBJ databases">
        <authorList>
            <person name="Richards S.R."/>
            <person name="Qu J."/>
            <person name="Jiang H."/>
            <person name="Jhangiani S.N."/>
            <person name="Agravi P."/>
            <person name="Goodspeed R."/>
            <person name="Gross S."/>
            <person name="Mandapat C."/>
            <person name="Jackson L."/>
            <person name="Mathew T."/>
            <person name="Pu L."/>
            <person name="Thornton R."/>
            <person name="Saada N."/>
            <person name="Wilczek-Boney K.B."/>
            <person name="Lee S."/>
            <person name="Kovar C."/>
            <person name="Wu Y."/>
            <person name="Scherer S.E."/>
            <person name="Worley K.C."/>
            <person name="Muzny D.M."/>
            <person name="Gibbs R."/>
        </authorList>
    </citation>
    <scope>NUCLEOTIDE SEQUENCE</scope>
    <source>
        <strain evidence="7">Brora</strain>
    </source>
</reference>
<dbReference type="HOGENOM" id="CLU_814611_0_0_1"/>
<keyword evidence="2" id="KW-1208">Phospholipid metabolism</keyword>
<dbReference type="GO" id="GO:0006646">
    <property type="term" value="P:phosphatidylethanolamine biosynthetic process"/>
    <property type="evidence" value="ECO:0007669"/>
    <property type="project" value="TreeGrafter"/>
</dbReference>
<dbReference type="PhylomeDB" id="T1JBA0"/>
<dbReference type="EMBL" id="JH432010">
    <property type="status" value="NOT_ANNOTATED_CDS"/>
    <property type="molecule type" value="Genomic_DNA"/>
</dbReference>
<dbReference type="Proteomes" id="UP000014500">
    <property type="component" value="Unassembled WGS sequence"/>
</dbReference>
<proteinExistence type="inferred from homology"/>
<evidence type="ECO:0000256" key="5">
    <source>
        <dbReference type="ARBA" id="ARBA00038874"/>
    </source>
</evidence>
<dbReference type="GO" id="GO:0005737">
    <property type="term" value="C:cytoplasm"/>
    <property type="evidence" value="ECO:0007669"/>
    <property type="project" value="TreeGrafter"/>
</dbReference>
<dbReference type="Pfam" id="PF01633">
    <property type="entry name" value="Choline_kinase"/>
    <property type="match status" value="1"/>
</dbReference>
<dbReference type="Gene3D" id="3.90.1200.10">
    <property type="match status" value="1"/>
</dbReference>
<evidence type="ECO:0000256" key="2">
    <source>
        <dbReference type="ARBA" id="ARBA00023264"/>
    </source>
</evidence>
<dbReference type="InterPro" id="IPR011009">
    <property type="entry name" value="Kinase-like_dom_sf"/>
</dbReference>
<reference evidence="6" key="2">
    <citation type="submission" date="2015-02" db="UniProtKB">
        <authorList>
            <consortium name="EnsemblMetazoa"/>
        </authorList>
    </citation>
    <scope>IDENTIFICATION</scope>
</reference>
<sequence>MDVFHLNDLAIDLVSPDNDIKKLMQTVKPDWEQDKIQIKNLSGGYSCGTYKVRSENEDNDVLIVRVRKLFSDHNIITNPDFENKVVEALSKANIFAKVYAVFKNGYCYQFLDGKPLLNLTVPDENVAIEDYPFKEIAIAMARIHSEKLVGEDFTEETSFEKIKNVLKNDYPNNPDIPQVSELEIELEQLCEVNKKFQQNIVLCHGDTHAGNIIWDKETGATTFVDWEVAHIGYPAYDIAYFFDILDSKVIIPSVQMPTVDPGAVLGIKMQFIRDYLEKWSELQQDVIITDEIVENFHKEIEFFRLIVYINVVVMLGAITAKAAENVSEDLPTTPNEFILSYFKAYQDSKEEILALLDS</sequence>
<keyword evidence="1" id="KW-0594">Phospholipid biosynthesis</keyword>
<dbReference type="AlphaFoldDB" id="T1JBA0"/>
<evidence type="ECO:0000256" key="3">
    <source>
        <dbReference type="ARBA" id="ARBA00037883"/>
    </source>
</evidence>